<sequence>MPINVTSLGVVDGRKAATRSIQHQPPGTRLFRDVADSRESKNLAPCRSQFAVGDKTTAKRLDWIWGN</sequence>
<dbReference type="GeneID" id="30059422"/>
<evidence type="ECO:0000313" key="1">
    <source>
        <dbReference type="EMBL" id="EWG37512.1"/>
    </source>
</evidence>
<name>W7LY66_GIBM7</name>
<accession>W7LY66</accession>
<dbReference type="HOGENOM" id="CLU_2812553_0_0_1"/>
<dbReference type="VEuPathDB" id="FungiDB:FVEG_01100"/>
<gene>
    <name evidence="1" type="ORF">FVEG_01100</name>
</gene>
<reference evidence="1 2" key="1">
    <citation type="journal article" date="2010" name="Nature">
        <title>Comparative genomics reveals mobile pathogenicity chromosomes in Fusarium.</title>
        <authorList>
            <person name="Ma L.J."/>
            <person name="van der Does H.C."/>
            <person name="Borkovich K.A."/>
            <person name="Coleman J.J."/>
            <person name="Daboussi M.J."/>
            <person name="Di Pietro A."/>
            <person name="Dufresne M."/>
            <person name="Freitag M."/>
            <person name="Grabherr M."/>
            <person name="Henrissat B."/>
            <person name="Houterman P.M."/>
            <person name="Kang S."/>
            <person name="Shim W.B."/>
            <person name="Woloshuk C."/>
            <person name="Xie X."/>
            <person name="Xu J.R."/>
            <person name="Antoniw J."/>
            <person name="Baker S.E."/>
            <person name="Bluhm B.H."/>
            <person name="Breakspear A."/>
            <person name="Brown D.W."/>
            <person name="Butchko R.A."/>
            <person name="Chapman S."/>
            <person name="Coulson R."/>
            <person name="Coutinho P.M."/>
            <person name="Danchin E.G."/>
            <person name="Diener A."/>
            <person name="Gale L.R."/>
            <person name="Gardiner D.M."/>
            <person name="Goff S."/>
            <person name="Hammond-Kosack K.E."/>
            <person name="Hilburn K."/>
            <person name="Hua-Van A."/>
            <person name="Jonkers W."/>
            <person name="Kazan K."/>
            <person name="Kodira C.D."/>
            <person name="Koehrsen M."/>
            <person name="Kumar L."/>
            <person name="Lee Y.H."/>
            <person name="Li L."/>
            <person name="Manners J.M."/>
            <person name="Miranda-Saavedra D."/>
            <person name="Mukherjee M."/>
            <person name="Park G."/>
            <person name="Park J."/>
            <person name="Park S.Y."/>
            <person name="Proctor R.H."/>
            <person name="Regev A."/>
            <person name="Ruiz-Roldan M.C."/>
            <person name="Sain D."/>
            <person name="Sakthikumar S."/>
            <person name="Sykes S."/>
            <person name="Schwartz D.C."/>
            <person name="Turgeon B.G."/>
            <person name="Wapinski I."/>
            <person name="Yoder O."/>
            <person name="Young S."/>
            <person name="Zeng Q."/>
            <person name="Zhou S."/>
            <person name="Galagan J."/>
            <person name="Cuomo C.A."/>
            <person name="Kistler H.C."/>
            <person name="Rep M."/>
        </authorList>
    </citation>
    <scope>NUCLEOTIDE SEQUENCE [LARGE SCALE GENOMIC DNA]</scope>
    <source>
        <strain evidence="2">M3125 / FGSC 7600</strain>
    </source>
</reference>
<dbReference type="RefSeq" id="XP_018743703.1">
    <property type="nucleotide sequence ID" value="XM_018887890.1"/>
</dbReference>
<keyword evidence="2" id="KW-1185">Reference proteome</keyword>
<dbReference type="KEGG" id="fvr:FVEG_01100"/>
<dbReference type="EMBL" id="CM000578">
    <property type="protein sequence ID" value="EWG37512.1"/>
    <property type="molecule type" value="Genomic_DNA"/>
</dbReference>
<dbReference type="AlphaFoldDB" id="W7LY66"/>
<dbReference type="Proteomes" id="UP000009096">
    <property type="component" value="Chromosome 1"/>
</dbReference>
<protein>
    <submittedName>
        <fullName evidence="1">Uncharacterized protein</fullName>
    </submittedName>
</protein>
<evidence type="ECO:0000313" key="2">
    <source>
        <dbReference type="Proteomes" id="UP000009096"/>
    </source>
</evidence>
<organism evidence="1 2">
    <name type="scientific">Gibberella moniliformis (strain M3125 / FGSC 7600)</name>
    <name type="common">Maize ear and stalk rot fungus</name>
    <name type="synonym">Fusarium verticillioides</name>
    <dbReference type="NCBI Taxonomy" id="334819"/>
    <lineage>
        <taxon>Eukaryota</taxon>
        <taxon>Fungi</taxon>
        <taxon>Dikarya</taxon>
        <taxon>Ascomycota</taxon>
        <taxon>Pezizomycotina</taxon>
        <taxon>Sordariomycetes</taxon>
        <taxon>Hypocreomycetidae</taxon>
        <taxon>Hypocreales</taxon>
        <taxon>Nectriaceae</taxon>
        <taxon>Fusarium</taxon>
        <taxon>Fusarium fujikuroi species complex</taxon>
    </lineage>
</organism>
<proteinExistence type="predicted"/>
<dbReference type="EMBL" id="DS022242">
    <property type="protein sequence ID" value="EWG37512.1"/>
    <property type="molecule type" value="Genomic_DNA"/>
</dbReference>